<dbReference type="Proteomes" id="UP000034502">
    <property type="component" value="Unassembled WGS sequence"/>
</dbReference>
<evidence type="ECO:0000313" key="1">
    <source>
        <dbReference type="EMBL" id="KKU63882.1"/>
    </source>
</evidence>
<evidence type="ECO:0000313" key="2">
    <source>
        <dbReference type="Proteomes" id="UP000034502"/>
    </source>
</evidence>
<name>A0A0G1S3B6_9BACT</name>
<comment type="caution">
    <text evidence="1">The sequence shown here is derived from an EMBL/GenBank/DDBJ whole genome shotgun (WGS) entry which is preliminary data.</text>
</comment>
<dbReference type="EMBL" id="LCNU01000016">
    <property type="protein sequence ID" value="KKU63882.1"/>
    <property type="molecule type" value="Genomic_DNA"/>
</dbReference>
<sequence>MSSEIQISSFSFTAINNAVDIFSDLPPRDKIGMAKTYQSAFGGPPWYERFVCGKCGNFLKLPFCTSCLLAAPGEAYPSGWLINKYFTEMLSAFTPGMLAIARQPDQVIGFTTGGFISLDKLVAEKYSSQEPDRILNSITEYFSITPEVSVFYDNETCIRPDLQEKGLGSELSQIRIDRTVSLGAVAICGRTINRPWLKVKKRQLLTLGFSFAVLVPAGDLFQVDGNPRYFYLAQKEY</sequence>
<proteinExistence type="predicted"/>
<dbReference type="AlphaFoldDB" id="A0A0G1S3B6"/>
<reference evidence="1 2" key="1">
    <citation type="journal article" date="2015" name="Nature">
        <title>rRNA introns, odd ribosomes, and small enigmatic genomes across a large radiation of phyla.</title>
        <authorList>
            <person name="Brown C.T."/>
            <person name="Hug L.A."/>
            <person name="Thomas B.C."/>
            <person name="Sharon I."/>
            <person name="Castelle C.J."/>
            <person name="Singh A."/>
            <person name="Wilkins M.J."/>
            <person name="Williams K.H."/>
            <person name="Banfield J.F."/>
        </authorList>
    </citation>
    <scope>NUCLEOTIDE SEQUENCE [LARGE SCALE GENOMIC DNA]</scope>
</reference>
<protein>
    <recommendedName>
        <fullName evidence="3">N-acetyltransferase domain-containing protein</fullName>
    </recommendedName>
</protein>
<dbReference type="STRING" id="1618364.UX86_C0016G0014"/>
<gene>
    <name evidence="1" type="ORF">UX86_C0016G0014</name>
</gene>
<evidence type="ECO:0008006" key="3">
    <source>
        <dbReference type="Google" id="ProtNLM"/>
    </source>
</evidence>
<organism evidence="1 2">
    <name type="scientific">Candidatus Amesbacteria bacterium GW2011_GWC1_47_15</name>
    <dbReference type="NCBI Taxonomy" id="1618364"/>
    <lineage>
        <taxon>Bacteria</taxon>
        <taxon>Candidatus Amesiibacteriota</taxon>
    </lineage>
</organism>
<accession>A0A0G1S3B6</accession>